<evidence type="ECO:0000313" key="1">
    <source>
        <dbReference type="EMBL" id="KAF2833567.1"/>
    </source>
</evidence>
<accession>A0A6A7ALF9</accession>
<protein>
    <submittedName>
        <fullName evidence="1">Uncharacterized protein</fullName>
    </submittedName>
</protein>
<dbReference type="Proteomes" id="UP000799424">
    <property type="component" value="Unassembled WGS sequence"/>
</dbReference>
<gene>
    <name evidence="1" type="ORF">CC86DRAFT_11662</name>
</gene>
<proteinExistence type="predicted"/>
<evidence type="ECO:0000313" key="2">
    <source>
        <dbReference type="Proteomes" id="UP000799424"/>
    </source>
</evidence>
<name>A0A6A7ALF9_9PLEO</name>
<dbReference type="AlphaFoldDB" id="A0A6A7ALF9"/>
<reference evidence="1" key="1">
    <citation type="journal article" date="2020" name="Stud. Mycol.">
        <title>101 Dothideomycetes genomes: a test case for predicting lifestyles and emergence of pathogens.</title>
        <authorList>
            <person name="Haridas S."/>
            <person name="Albert R."/>
            <person name="Binder M."/>
            <person name="Bloem J."/>
            <person name="Labutti K."/>
            <person name="Salamov A."/>
            <person name="Andreopoulos B."/>
            <person name="Baker S."/>
            <person name="Barry K."/>
            <person name="Bills G."/>
            <person name="Bluhm B."/>
            <person name="Cannon C."/>
            <person name="Castanera R."/>
            <person name="Culley D."/>
            <person name="Daum C."/>
            <person name="Ezra D."/>
            <person name="Gonzalez J."/>
            <person name="Henrissat B."/>
            <person name="Kuo A."/>
            <person name="Liang C."/>
            <person name="Lipzen A."/>
            <person name="Lutzoni F."/>
            <person name="Magnuson J."/>
            <person name="Mondo S."/>
            <person name="Nolan M."/>
            <person name="Ohm R."/>
            <person name="Pangilinan J."/>
            <person name="Park H.-J."/>
            <person name="Ramirez L."/>
            <person name="Alfaro M."/>
            <person name="Sun H."/>
            <person name="Tritt A."/>
            <person name="Yoshinaga Y."/>
            <person name="Zwiers L.-H."/>
            <person name="Turgeon B."/>
            <person name="Goodwin S."/>
            <person name="Spatafora J."/>
            <person name="Crous P."/>
            <person name="Grigoriev I."/>
        </authorList>
    </citation>
    <scope>NUCLEOTIDE SEQUENCE</scope>
    <source>
        <strain evidence="1">CBS 113818</strain>
    </source>
</reference>
<dbReference type="EMBL" id="MU006216">
    <property type="protein sequence ID" value="KAF2833567.1"/>
    <property type="molecule type" value="Genomic_DNA"/>
</dbReference>
<sequence length="127" mass="13295">MPTSTESILSTQPLQVNAVMEAHYSNRADLPKTMLNLCGNPIKFYISTIAAINHIVASNAELYSGCEVNILKSSKAGGSTSQMGFSFYDDKEGKGSAYWIATGVEGHVGGASMAELSDVVSKVDGGG</sequence>
<organism evidence="1 2">
    <name type="scientific">Ophiobolus disseminans</name>
    <dbReference type="NCBI Taxonomy" id="1469910"/>
    <lineage>
        <taxon>Eukaryota</taxon>
        <taxon>Fungi</taxon>
        <taxon>Dikarya</taxon>
        <taxon>Ascomycota</taxon>
        <taxon>Pezizomycotina</taxon>
        <taxon>Dothideomycetes</taxon>
        <taxon>Pleosporomycetidae</taxon>
        <taxon>Pleosporales</taxon>
        <taxon>Pleosporineae</taxon>
        <taxon>Phaeosphaeriaceae</taxon>
        <taxon>Ophiobolus</taxon>
    </lineage>
</organism>
<keyword evidence="2" id="KW-1185">Reference proteome</keyword>